<feature type="transmembrane region" description="Helical" evidence="9">
    <location>
        <begin position="129"/>
        <end position="151"/>
    </location>
</feature>
<name>A0A7M7NB65_STRPU</name>
<evidence type="ECO:0000313" key="12">
    <source>
        <dbReference type="Proteomes" id="UP000007110"/>
    </source>
</evidence>
<evidence type="ECO:0000256" key="8">
    <source>
        <dbReference type="SAM" id="MobiDB-lite"/>
    </source>
</evidence>
<reference evidence="11" key="2">
    <citation type="submission" date="2021-01" db="UniProtKB">
        <authorList>
            <consortium name="EnsemblMetazoa"/>
        </authorList>
    </citation>
    <scope>IDENTIFICATION</scope>
</reference>
<feature type="transmembrane region" description="Helical" evidence="9">
    <location>
        <begin position="192"/>
        <end position="216"/>
    </location>
</feature>
<comment type="subcellular location">
    <subcellularLocation>
        <location evidence="1">Membrane</location>
        <topology evidence="1">Multi-pass membrane protein</topology>
    </subcellularLocation>
</comment>
<dbReference type="InterPro" id="IPR011701">
    <property type="entry name" value="MFS"/>
</dbReference>
<sequence>MARIPLGYHLVKHFPKCGNRDLWYKGYILVLTFLAYTTYHLSRKPIGVVKGVLHSNCSKYDDDDASIPFFPVFESNSSNVNDSCWCCWAPFGGGNANILLGSLDYAYLFAYAVGMFVSGHIGERVDLRYFLSFGMIASGFWTAMVGMAYFWNIHSFYYFIIMQIIGGLFQATGWPSVVAIVANWFGKGRRGLILGVWNTHTSLGNILGSLVAGIFVDKAWGWSFVVPGFIIGGMGVIIFLFLIVYPSDIDCKPTNSLPVPSPDPNEYSDDGEAVHSRREEQAKPEDIKAITFWGALQIPGVIEFSLCLFFAKLVSYTFLYWLPAYIHSTSHVTDERAADLSTLFDVGGILGGIFAGFLSDMADCSATVSFISLIIAAPLVYVYNAYGYISFTVSITLMAITGFFVNGPYALITTAVSADLGTHPSLKGNAKALATVSAIIDGTGTIGAAVGPLLTGVLNPNNDAEGWYKVFLMLAAAEIVGALLMVRQVIKEVRNFCRKSTVYQPLNSAPNDFDGLLDLQRYSKKQDICKHVLQTEDSAPLILHLSFSNRNTALYAETSLAGPDF</sequence>
<dbReference type="Gene3D" id="1.20.1250.20">
    <property type="entry name" value="MFS general substrate transporter like domains"/>
    <property type="match status" value="2"/>
</dbReference>
<keyword evidence="6 9" id="KW-1133">Transmembrane helix</keyword>
<feature type="transmembrane region" description="Helical" evidence="9">
    <location>
        <begin position="432"/>
        <end position="454"/>
    </location>
</feature>
<keyword evidence="4" id="KW-0762">Sugar transport</keyword>
<keyword evidence="7 9" id="KW-0472">Membrane</keyword>
<feature type="transmembrane region" description="Helical" evidence="9">
    <location>
        <begin position="366"/>
        <end position="383"/>
    </location>
</feature>
<dbReference type="GeneID" id="756989"/>
<dbReference type="AlphaFoldDB" id="A0A7M7NB65"/>
<dbReference type="OrthoDB" id="3639251at2759"/>
<protein>
    <recommendedName>
        <fullName evidence="10">Major facilitator superfamily (MFS) profile domain-containing protein</fullName>
    </recommendedName>
</protein>
<feature type="transmembrane region" description="Helical" evidence="9">
    <location>
        <begin position="22"/>
        <end position="39"/>
    </location>
</feature>
<dbReference type="GO" id="GO:0061513">
    <property type="term" value="F:glucose 6-phosphate:phosphate antiporter activity"/>
    <property type="evidence" value="ECO:0000318"/>
    <property type="project" value="GO_Central"/>
</dbReference>
<dbReference type="KEGG" id="spu:756989"/>
<dbReference type="GO" id="GO:0015760">
    <property type="term" value="P:glucose-6-phosphate transport"/>
    <property type="evidence" value="ECO:0000318"/>
    <property type="project" value="GO_Central"/>
</dbReference>
<evidence type="ECO:0000256" key="3">
    <source>
        <dbReference type="ARBA" id="ARBA00022448"/>
    </source>
</evidence>
<evidence type="ECO:0000256" key="5">
    <source>
        <dbReference type="ARBA" id="ARBA00022692"/>
    </source>
</evidence>
<feature type="transmembrane region" description="Helical" evidence="9">
    <location>
        <begin position="98"/>
        <end position="117"/>
    </location>
</feature>
<evidence type="ECO:0000256" key="9">
    <source>
        <dbReference type="SAM" id="Phobius"/>
    </source>
</evidence>
<dbReference type="RefSeq" id="XP_030833752.1">
    <property type="nucleotide sequence ID" value="XM_030977892.1"/>
</dbReference>
<feature type="transmembrane region" description="Helical" evidence="9">
    <location>
        <begin position="342"/>
        <end position="359"/>
    </location>
</feature>
<feature type="compositionally biased region" description="Basic and acidic residues" evidence="8">
    <location>
        <begin position="272"/>
        <end position="281"/>
    </location>
</feature>
<feature type="domain" description="Major facilitator superfamily (MFS) profile" evidence="10">
    <location>
        <begin position="28"/>
        <end position="493"/>
    </location>
</feature>
<comment type="similarity">
    <text evidence="2">Belongs to the major facilitator superfamily. Organophosphate:Pi antiporter (OPA) (TC 2.A.1.4) family.</text>
</comment>
<keyword evidence="12" id="KW-1185">Reference proteome</keyword>
<evidence type="ECO:0000256" key="6">
    <source>
        <dbReference type="ARBA" id="ARBA00022989"/>
    </source>
</evidence>
<feature type="transmembrane region" description="Helical" evidence="9">
    <location>
        <begin position="157"/>
        <end position="185"/>
    </location>
</feature>
<feature type="transmembrane region" description="Helical" evidence="9">
    <location>
        <begin position="222"/>
        <end position="245"/>
    </location>
</feature>
<dbReference type="PROSITE" id="PS50850">
    <property type="entry name" value="MFS"/>
    <property type="match status" value="1"/>
</dbReference>
<evidence type="ECO:0000256" key="1">
    <source>
        <dbReference type="ARBA" id="ARBA00004141"/>
    </source>
</evidence>
<organism evidence="11 12">
    <name type="scientific">Strongylocentrotus purpuratus</name>
    <name type="common">Purple sea urchin</name>
    <dbReference type="NCBI Taxonomy" id="7668"/>
    <lineage>
        <taxon>Eukaryota</taxon>
        <taxon>Metazoa</taxon>
        <taxon>Echinodermata</taxon>
        <taxon>Eleutherozoa</taxon>
        <taxon>Echinozoa</taxon>
        <taxon>Echinoidea</taxon>
        <taxon>Euechinoidea</taxon>
        <taxon>Echinacea</taxon>
        <taxon>Camarodonta</taxon>
        <taxon>Echinidea</taxon>
        <taxon>Strongylocentrotidae</taxon>
        <taxon>Strongylocentrotus</taxon>
    </lineage>
</organism>
<keyword evidence="5 9" id="KW-0812">Transmembrane</keyword>
<dbReference type="FunFam" id="1.20.1250.20:FF:000028">
    <property type="entry name" value="Sugar phosphate exchanger 3 isoform 1"/>
    <property type="match status" value="1"/>
</dbReference>
<dbReference type="PANTHER" id="PTHR43184">
    <property type="entry name" value="MAJOR FACILITATOR SUPERFAMILY TRANSPORTER 16, ISOFORM B"/>
    <property type="match status" value="1"/>
</dbReference>
<evidence type="ECO:0000256" key="4">
    <source>
        <dbReference type="ARBA" id="ARBA00022597"/>
    </source>
</evidence>
<keyword evidence="3" id="KW-0813">Transport</keyword>
<dbReference type="OMA" id="WAPIYLA"/>
<dbReference type="GO" id="GO:0005789">
    <property type="term" value="C:endoplasmic reticulum membrane"/>
    <property type="evidence" value="ECO:0000318"/>
    <property type="project" value="GO_Central"/>
</dbReference>
<dbReference type="SUPFAM" id="SSF103473">
    <property type="entry name" value="MFS general substrate transporter"/>
    <property type="match status" value="1"/>
</dbReference>
<evidence type="ECO:0000313" key="11">
    <source>
        <dbReference type="EnsemblMetazoa" id="XP_030833752"/>
    </source>
</evidence>
<feature type="region of interest" description="Disordered" evidence="8">
    <location>
        <begin position="256"/>
        <end position="281"/>
    </location>
</feature>
<feature type="transmembrane region" description="Helical" evidence="9">
    <location>
        <begin position="466"/>
        <end position="486"/>
    </location>
</feature>
<evidence type="ECO:0000259" key="10">
    <source>
        <dbReference type="PROSITE" id="PS50850"/>
    </source>
</evidence>
<dbReference type="Proteomes" id="UP000007110">
    <property type="component" value="Unassembled WGS sequence"/>
</dbReference>
<feature type="transmembrane region" description="Helical" evidence="9">
    <location>
        <begin position="301"/>
        <end position="322"/>
    </location>
</feature>
<dbReference type="InterPro" id="IPR020846">
    <property type="entry name" value="MFS_dom"/>
</dbReference>
<dbReference type="FunCoup" id="A0A7M7NB65">
    <property type="interactions" value="572"/>
</dbReference>
<proteinExistence type="inferred from homology"/>
<feature type="transmembrane region" description="Helical" evidence="9">
    <location>
        <begin position="389"/>
        <end position="411"/>
    </location>
</feature>
<dbReference type="InParanoid" id="A0A7M7NB65"/>
<evidence type="ECO:0000256" key="7">
    <source>
        <dbReference type="ARBA" id="ARBA00023136"/>
    </source>
</evidence>
<reference evidence="12" key="1">
    <citation type="submission" date="2015-02" db="EMBL/GenBank/DDBJ databases">
        <title>Genome sequencing for Strongylocentrotus purpuratus.</title>
        <authorList>
            <person name="Murali S."/>
            <person name="Liu Y."/>
            <person name="Vee V."/>
            <person name="English A."/>
            <person name="Wang M."/>
            <person name="Skinner E."/>
            <person name="Han Y."/>
            <person name="Muzny D.M."/>
            <person name="Worley K.C."/>
            <person name="Gibbs R.A."/>
        </authorList>
    </citation>
    <scope>NUCLEOTIDE SEQUENCE</scope>
</reference>
<dbReference type="PANTHER" id="PTHR43184:SF12">
    <property type="entry name" value="SUGAR PHOSPHATE EXCHANGER 3"/>
    <property type="match status" value="1"/>
</dbReference>
<evidence type="ECO:0000256" key="2">
    <source>
        <dbReference type="ARBA" id="ARBA00009598"/>
    </source>
</evidence>
<accession>A0A7M7NB65</accession>
<dbReference type="Pfam" id="PF07690">
    <property type="entry name" value="MFS_1"/>
    <property type="match status" value="1"/>
</dbReference>
<dbReference type="EnsemblMetazoa" id="XM_030977892">
    <property type="protein sequence ID" value="XP_030833752"/>
    <property type="gene ID" value="LOC756989"/>
</dbReference>
<dbReference type="GO" id="GO:0035435">
    <property type="term" value="P:phosphate ion transmembrane transport"/>
    <property type="evidence" value="ECO:0000318"/>
    <property type="project" value="GO_Central"/>
</dbReference>
<dbReference type="InterPro" id="IPR036259">
    <property type="entry name" value="MFS_trans_sf"/>
</dbReference>